<evidence type="ECO:0000256" key="3">
    <source>
        <dbReference type="ARBA" id="ARBA00010718"/>
    </source>
</evidence>
<feature type="signal peptide" evidence="10">
    <location>
        <begin position="1"/>
        <end position="22"/>
    </location>
</feature>
<dbReference type="InterPro" id="IPR023561">
    <property type="entry name" value="Carbonic_anhydrase_a-class"/>
</dbReference>
<feature type="domain" description="Alpha-carbonic anhydrase" evidence="11">
    <location>
        <begin position="27"/>
        <end position="253"/>
    </location>
</feature>
<dbReference type="PANTHER" id="PTHR18952">
    <property type="entry name" value="CARBONIC ANHYDRASE"/>
    <property type="match status" value="1"/>
</dbReference>
<dbReference type="GO" id="GO:0008270">
    <property type="term" value="F:zinc ion binding"/>
    <property type="evidence" value="ECO:0007669"/>
    <property type="project" value="UniProtKB-UniRule"/>
</dbReference>
<dbReference type="AlphaFoldDB" id="B6BNC3"/>
<dbReference type="Gene3D" id="3.10.200.10">
    <property type="entry name" value="Alpha carbonic anhydrase"/>
    <property type="match status" value="1"/>
</dbReference>
<comment type="similarity">
    <text evidence="3 10">Belongs to the alpha-carbonic anhydrase family.</text>
</comment>
<reference evidence="12 13" key="1">
    <citation type="journal article" date="2012" name="Proc. Natl. Acad. Sci. U.S.A.">
        <title>Genome and physiology of a model Epsilonproteobacterium responsible for sulfide detoxification in marine oxygen depletion zones.</title>
        <authorList>
            <person name="Grote J."/>
            <person name="Schott T."/>
            <person name="Bruckner C.G."/>
            <person name="Glockner F.O."/>
            <person name="Jost G."/>
            <person name="Teeling H."/>
            <person name="Labrenz M."/>
            <person name="Jurgens K."/>
        </authorList>
    </citation>
    <scope>NUCLEOTIDE SEQUENCE [LARGE SCALE GENOMIC DNA]</scope>
    <source>
        <strain evidence="12 13">GD1</strain>
    </source>
</reference>
<keyword evidence="10" id="KW-0732">Signal</keyword>
<dbReference type="InterPro" id="IPR041891">
    <property type="entry name" value="Alpha_CA_prokaryot-like"/>
</dbReference>
<dbReference type="eggNOG" id="COG3338">
    <property type="taxonomic scope" value="Bacteria"/>
</dbReference>
<dbReference type="HOGENOM" id="CLU_039326_0_2_7"/>
<name>B6BNC3_SULGG</name>
<dbReference type="CDD" id="cd03124">
    <property type="entry name" value="alpha_CA_prokaryotic_like"/>
    <property type="match status" value="1"/>
</dbReference>
<evidence type="ECO:0000313" key="13">
    <source>
        <dbReference type="Proteomes" id="UP000006431"/>
    </source>
</evidence>
<evidence type="ECO:0000256" key="2">
    <source>
        <dbReference type="ARBA" id="ARBA00002904"/>
    </source>
</evidence>
<dbReference type="PATRIC" id="fig|929558.5.peg.2460"/>
<dbReference type="RefSeq" id="WP_008339775.1">
    <property type="nucleotide sequence ID" value="NZ_AFRZ01000001.1"/>
</dbReference>
<feature type="chain" id="PRO_5025098453" description="Carbonic anhydrase" evidence="10">
    <location>
        <begin position="23"/>
        <end position="253"/>
    </location>
</feature>
<dbReference type="GO" id="GO:0004089">
    <property type="term" value="F:carbonate dehydratase activity"/>
    <property type="evidence" value="ECO:0007669"/>
    <property type="project" value="UniProtKB-UniRule"/>
</dbReference>
<evidence type="ECO:0000256" key="8">
    <source>
        <dbReference type="ARBA" id="ARBA00023239"/>
    </source>
</evidence>
<dbReference type="Pfam" id="PF00194">
    <property type="entry name" value="Carb_anhydrase"/>
    <property type="match status" value="1"/>
</dbReference>
<evidence type="ECO:0000256" key="10">
    <source>
        <dbReference type="RuleBase" id="RU367011"/>
    </source>
</evidence>
<evidence type="ECO:0000256" key="1">
    <source>
        <dbReference type="ARBA" id="ARBA00001947"/>
    </source>
</evidence>
<keyword evidence="8 10" id="KW-0456">Lyase</keyword>
<comment type="cofactor">
    <cofactor evidence="1 10">
        <name>Zn(2+)</name>
        <dbReference type="ChEBI" id="CHEBI:29105"/>
    </cofactor>
</comment>
<comment type="catalytic activity">
    <reaction evidence="9 10">
        <text>hydrogencarbonate + H(+) = CO2 + H2O</text>
        <dbReference type="Rhea" id="RHEA:10748"/>
        <dbReference type="ChEBI" id="CHEBI:15377"/>
        <dbReference type="ChEBI" id="CHEBI:15378"/>
        <dbReference type="ChEBI" id="CHEBI:16526"/>
        <dbReference type="ChEBI" id="CHEBI:17544"/>
        <dbReference type="EC" id="4.2.1.1"/>
    </reaction>
</comment>
<dbReference type="InterPro" id="IPR001148">
    <property type="entry name" value="CA_dom"/>
</dbReference>
<dbReference type="EMBL" id="AFRZ01000001">
    <property type="protein sequence ID" value="EHP30993.1"/>
    <property type="molecule type" value="Genomic_DNA"/>
</dbReference>
<evidence type="ECO:0000259" key="11">
    <source>
        <dbReference type="PROSITE" id="PS51144"/>
    </source>
</evidence>
<gene>
    <name evidence="12" type="primary">cah</name>
    <name evidence="12" type="ORF">SMGD1_2470</name>
</gene>
<dbReference type="PROSITE" id="PS51144">
    <property type="entry name" value="ALPHA_CA_2"/>
    <property type="match status" value="1"/>
</dbReference>
<protein>
    <recommendedName>
        <fullName evidence="5 10">Carbonic anhydrase</fullName>
        <ecNumber evidence="4 10">4.2.1.1</ecNumber>
    </recommendedName>
</protein>
<dbReference type="OrthoDB" id="5327615at2"/>
<dbReference type="PROSITE" id="PS00162">
    <property type="entry name" value="ALPHA_CA_1"/>
    <property type="match status" value="1"/>
</dbReference>
<dbReference type="InterPro" id="IPR018338">
    <property type="entry name" value="Carbonic_anhydrase_a-class_CS"/>
</dbReference>
<dbReference type="InterPro" id="IPR036398">
    <property type="entry name" value="CA_dom_sf"/>
</dbReference>
<dbReference type="STRING" id="929558.SMGD1_2470"/>
<evidence type="ECO:0000256" key="4">
    <source>
        <dbReference type="ARBA" id="ARBA00012925"/>
    </source>
</evidence>
<dbReference type="SMART" id="SM01057">
    <property type="entry name" value="Carb_anhydrase"/>
    <property type="match status" value="1"/>
</dbReference>
<evidence type="ECO:0000313" key="12">
    <source>
        <dbReference type="EMBL" id="EHP30993.1"/>
    </source>
</evidence>
<comment type="function">
    <text evidence="2 10">Reversible hydration of carbon dioxide.</text>
</comment>
<keyword evidence="7 10" id="KW-0862">Zinc</keyword>
<evidence type="ECO:0000256" key="9">
    <source>
        <dbReference type="ARBA" id="ARBA00048348"/>
    </source>
</evidence>
<evidence type="ECO:0000256" key="7">
    <source>
        <dbReference type="ARBA" id="ARBA00022833"/>
    </source>
</evidence>
<dbReference type="Proteomes" id="UP000006431">
    <property type="component" value="Unassembled WGS sequence"/>
</dbReference>
<sequence>MKLNKLLAGSVTATLLASALLAGGHGTHWGYTGHEAPENWGNLSADYSLCKSGKSQSPINITSSVTVESKSLEKIGFDYSTGISSVINNGHTVQVNFDKGSSITVDGIKFSLVQFHFHTPSENQIDGKNFPLEGHFVHATEDGSLAVIALMFEDGTENPFIKKVWAKTPHEAGGKNAISISAKEVNTLLPTNKDYYRFSGSLTTPPCSEGVRWLVLKNYTTISKSQVKEFIHLFHDHSNNRPVQAINARKVMK</sequence>
<keyword evidence="6 10" id="KW-0479">Metal-binding</keyword>
<dbReference type="PANTHER" id="PTHR18952:SF265">
    <property type="entry name" value="CARBONIC ANHYDRASE"/>
    <property type="match status" value="1"/>
</dbReference>
<dbReference type="SUPFAM" id="SSF51069">
    <property type="entry name" value="Carbonic anhydrase"/>
    <property type="match status" value="1"/>
</dbReference>
<proteinExistence type="inferred from homology"/>
<keyword evidence="13" id="KW-1185">Reference proteome</keyword>
<dbReference type="EC" id="4.2.1.1" evidence="4 10"/>
<comment type="caution">
    <text evidence="12">The sequence shown here is derived from an EMBL/GenBank/DDBJ whole genome shotgun (WGS) entry which is preliminary data.</text>
</comment>
<evidence type="ECO:0000256" key="5">
    <source>
        <dbReference type="ARBA" id="ARBA00014628"/>
    </source>
</evidence>
<organism evidence="12 13">
    <name type="scientific">Sulfurimonas gotlandica (strain DSM 19862 / JCM 16533 / GD1)</name>
    <dbReference type="NCBI Taxonomy" id="929558"/>
    <lineage>
        <taxon>Bacteria</taxon>
        <taxon>Pseudomonadati</taxon>
        <taxon>Campylobacterota</taxon>
        <taxon>Epsilonproteobacteria</taxon>
        <taxon>Campylobacterales</taxon>
        <taxon>Sulfurimonadaceae</taxon>
        <taxon>Sulfurimonas</taxon>
    </lineage>
</organism>
<accession>B6BNC3</accession>
<evidence type="ECO:0000256" key="6">
    <source>
        <dbReference type="ARBA" id="ARBA00022723"/>
    </source>
</evidence>
<accession>H1FZI6</accession>